<evidence type="ECO:0000313" key="4">
    <source>
        <dbReference type="Proteomes" id="UP001501475"/>
    </source>
</evidence>
<accession>A0ABN2K2X2</accession>
<gene>
    <name evidence="3" type="ORF">GCM10009810_04860</name>
</gene>
<dbReference type="PANTHER" id="PTHR43140">
    <property type="entry name" value="TYPE-1 RESTRICTION ENZYME ECOKI SPECIFICITY PROTEIN"/>
    <property type="match status" value="1"/>
</dbReference>
<name>A0ABN2K2X2_9MICO</name>
<evidence type="ECO:0000313" key="3">
    <source>
        <dbReference type="EMBL" id="GAA1747270.1"/>
    </source>
</evidence>
<evidence type="ECO:0000256" key="1">
    <source>
        <dbReference type="ARBA" id="ARBA00022747"/>
    </source>
</evidence>
<organism evidence="3 4">
    <name type="scientific">Nostocoides vanveenii</name>
    <dbReference type="NCBI Taxonomy" id="330835"/>
    <lineage>
        <taxon>Bacteria</taxon>
        <taxon>Bacillati</taxon>
        <taxon>Actinomycetota</taxon>
        <taxon>Actinomycetes</taxon>
        <taxon>Micrococcales</taxon>
        <taxon>Intrasporangiaceae</taxon>
        <taxon>Nostocoides</taxon>
    </lineage>
</organism>
<proteinExistence type="predicted"/>
<sequence>MSWPIVTLGALAAPHKGSITDGPFGSNLARQHYRDSGPRVVRLQNIGDGVFIDNPAHIDHEHFTTLRRHEVIAGDLLVASLGEVLPRACLMPAGLGPAIVKADCIRVRLRDDVDPRWVNYSLQRPATRKWAEGRRHGVGRPRLGLKGIREIPIPLPSLRDQRRFVEILEDHLSHLDAGQASLRNADVRMNGLVASRINSLLDTADGQEVALGTLAQSVRNGIFVSRASTEPTGVPILRIGAVRPLALNLSDLRYSGRGASDLMASDALLDPGDLLFTRYNGNPRFVGASAVVDRRLLPLTYPDKLIRVRVDQARAIPEFVCYATNFGRGRRQIDAKLKTSAGQVGISGGELKTISIGIPRLEIQQGVVDRVQKILDARSRLKSGLEKSLSRSEDLRRAVLSSAFEGKLTGRSADQEVIESVADVQR</sequence>
<reference evidence="3 4" key="1">
    <citation type="journal article" date="2019" name="Int. J. Syst. Evol. Microbiol.">
        <title>The Global Catalogue of Microorganisms (GCM) 10K type strain sequencing project: providing services to taxonomists for standard genome sequencing and annotation.</title>
        <authorList>
            <consortium name="The Broad Institute Genomics Platform"/>
            <consortium name="The Broad Institute Genome Sequencing Center for Infectious Disease"/>
            <person name="Wu L."/>
            <person name="Ma J."/>
        </authorList>
    </citation>
    <scope>NUCLEOTIDE SEQUENCE [LARGE SCALE GENOMIC DNA]</scope>
    <source>
        <strain evidence="3 4">JCM 15591</strain>
    </source>
</reference>
<dbReference type="Gene3D" id="3.90.220.20">
    <property type="entry name" value="DNA methylase specificity domains"/>
    <property type="match status" value="2"/>
</dbReference>
<keyword evidence="1" id="KW-0680">Restriction system</keyword>
<dbReference type="InterPro" id="IPR044946">
    <property type="entry name" value="Restrct_endonuc_typeI_TRD_sf"/>
</dbReference>
<dbReference type="SUPFAM" id="SSF116734">
    <property type="entry name" value="DNA methylase specificity domain"/>
    <property type="match status" value="2"/>
</dbReference>
<dbReference type="EMBL" id="BAAAPN010000014">
    <property type="protein sequence ID" value="GAA1747270.1"/>
    <property type="molecule type" value="Genomic_DNA"/>
</dbReference>
<keyword evidence="2" id="KW-0238">DNA-binding</keyword>
<dbReference type="InterPro" id="IPR051212">
    <property type="entry name" value="Type-I_RE_S_subunit"/>
</dbReference>
<dbReference type="Proteomes" id="UP001501475">
    <property type="component" value="Unassembled WGS sequence"/>
</dbReference>
<protein>
    <recommendedName>
        <fullName evidence="5">Type I restriction modification DNA specificity domain-containing protein</fullName>
    </recommendedName>
</protein>
<evidence type="ECO:0000256" key="2">
    <source>
        <dbReference type="ARBA" id="ARBA00023125"/>
    </source>
</evidence>
<dbReference type="PANTHER" id="PTHR43140:SF1">
    <property type="entry name" value="TYPE I RESTRICTION ENZYME ECOKI SPECIFICITY SUBUNIT"/>
    <property type="match status" value="1"/>
</dbReference>
<keyword evidence="4" id="KW-1185">Reference proteome</keyword>
<evidence type="ECO:0008006" key="5">
    <source>
        <dbReference type="Google" id="ProtNLM"/>
    </source>
</evidence>
<comment type="caution">
    <text evidence="3">The sequence shown here is derived from an EMBL/GenBank/DDBJ whole genome shotgun (WGS) entry which is preliminary data.</text>
</comment>